<dbReference type="RefSeq" id="WP_378040159.1">
    <property type="nucleotide sequence ID" value="NZ_JBHLWH010000009.1"/>
</dbReference>
<feature type="transmembrane region" description="Helical" evidence="2">
    <location>
        <begin position="106"/>
        <end position="128"/>
    </location>
</feature>
<feature type="transmembrane region" description="Helical" evidence="2">
    <location>
        <begin position="521"/>
        <end position="545"/>
    </location>
</feature>
<dbReference type="Proteomes" id="UP001589766">
    <property type="component" value="Unassembled WGS sequence"/>
</dbReference>
<feature type="transmembrane region" description="Helical" evidence="2">
    <location>
        <begin position="359"/>
        <end position="378"/>
    </location>
</feature>
<feature type="transmembrane region" description="Helical" evidence="2">
    <location>
        <begin position="149"/>
        <end position="172"/>
    </location>
</feature>
<organism evidence="3 4">
    <name type="scientific">Citricoccus parietis</name>
    <dbReference type="NCBI Taxonomy" id="592307"/>
    <lineage>
        <taxon>Bacteria</taxon>
        <taxon>Bacillati</taxon>
        <taxon>Actinomycetota</taxon>
        <taxon>Actinomycetes</taxon>
        <taxon>Micrococcales</taxon>
        <taxon>Micrococcaceae</taxon>
        <taxon>Citricoccus</taxon>
    </lineage>
</organism>
<protein>
    <submittedName>
        <fullName evidence="3">Uncharacterized protein</fullName>
    </submittedName>
</protein>
<dbReference type="EMBL" id="JBHLWH010000009">
    <property type="protein sequence ID" value="MFC0247507.1"/>
    <property type="molecule type" value="Genomic_DNA"/>
</dbReference>
<feature type="transmembrane region" description="Helical" evidence="2">
    <location>
        <begin position="565"/>
        <end position="587"/>
    </location>
</feature>
<feature type="transmembrane region" description="Helical" evidence="2">
    <location>
        <begin position="208"/>
        <end position="230"/>
    </location>
</feature>
<feature type="transmembrane region" description="Helical" evidence="2">
    <location>
        <begin position="251"/>
        <end position="273"/>
    </location>
</feature>
<evidence type="ECO:0000256" key="2">
    <source>
        <dbReference type="SAM" id="Phobius"/>
    </source>
</evidence>
<sequence>MGNAMGWAGSTGIGLAVGLGLLYVVLRGTAWSPGRGDPVRAVRTHAMIAALIALFASGTSGLAALATPEQTDVFSNGAFPVTTETDGDIVRSIISAPLPPLPWYEALGITLGPVLGFVLVYAVAQYTWPRQTGPVRMARLSDRRATELLPRHLTGATAVIMLAAAGLVVLAWQTPAVEARETTETWSDEYGGSESSWSDPGSRGGGDIAPWLLLALVLAAVGFVIVLRIIARRPTLTGLHPRDDDLVRRIAVNRALRTVAVMMLGIGAAGFNAWAGADAALALRSADPYSTPFMPWLGLTSLLVWLVLLFWRSPHVAELGSHTVQHPEAYDAGPAPRSARVPSPPGTARAVLRLRLDGATLAWMVAVPIAALVGYFSWALPHTGSSMDASAGPAWGSAWDTWSMLLWSALPCAAALVILGFTEFGVRRGHSPAGEPTTTGRSSRWPVYALGVSVLLAAVWCVLCLTTTWQQSELATALAVTTAVFTLAALALASLALHRPPLGHATPEQDAALRTGGANRLLAVGAAGVLSVTGAALLAGVQVWHGFISTSIVNLALHDLPDGLLLIRTLTVFALFGLIVACVIAPAPDVPGIRLRPRQAEREAAREAEREAPRA</sequence>
<name>A0ABV6F1V5_9MICC</name>
<feature type="transmembrane region" description="Helical" evidence="2">
    <location>
        <begin position="46"/>
        <end position="66"/>
    </location>
</feature>
<keyword evidence="2" id="KW-1133">Transmembrane helix</keyword>
<feature type="region of interest" description="Disordered" evidence="1">
    <location>
        <begin position="182"/>
        <end position="202"/>
    </location>
</feature>
<proteinExistence type="predicted"/>
<accession>A0ABV6F1V5</accession>
<keyword evidence="2" id="KW-0472">Membrane</keyword>
<evidence type="ECO:0000313" key="3">
    <source>
        <dbReference type="EMBL" id="MFC0247507.1"/>
    </source>
</evidence>
<feature type="transmembrane region" description="Helical" evidence="2">
    <location>
        <begin position="475"/>
        <end position="497"/>
    </location>
</feature>
<feature type="transmembrane region" description="Helical" evidence="2">
    <location>
        <begin position="447"/>
        <end position="469"/>
    </location>
</feature>
<comment type="caution">
    <text evidence="3">The sequence shown here is derived from an EMBL/GenBank/DDBJ whole genome shotgun (WGS) entry which is preliminary data.</text>
</comment>
<feature type="transmembrane region" description="Helical" evidence="2">
    <location>
        <begin position="405"/>
        <end position="426"/>
    </location>
</feature>
<evidence type="ECO:0000313" key="4">
    <source>
        <dbReference type="Proteomes" id="UP001589766"/>
    </source>
</evidence>
<keyword evidence="4" id="KW-1185">Reference proteome</keyword>
<gene>
    <name evidence="3" type="ORF">ACFFIO_03220</name>
</gene>
<reference evidence="3 4" key="1">
    <citation type="submission" date="2024-09" db="EMBL/GenBank/DDBJ databases">
        <authorList>
            <person name="Sun Q."/>
            <person name="Mori K."/>
        </authorList>
    </citation>
    <scope>NUCLEOTIDE SEQUENCE [LARGE SCALE GENOMIC DNA]</scope>
    <source>
        <strain evidence="3 4">CCM 7609</strain>
    </source>
</reference>
<keyword evidence="2" id="KW-0812">Transmembrane</keyword>
<feature type="transmembrane region" description="Helical" evidence="2">
    <location>
        <begin position="293"/>
        <end position="311"/>
    </location>
</feature>
<evidence type="ECO:0000256" key="1">
    <source>
        <dbReference type="SAM" id="MobiDB-lite"/>
    </source>
</evidence>
<feature type="transmembrane region" description="Helical" evidence="2">
    <location>
        <begin position="6"/>
        <end position="26"/>
    </location>
</feature>